<sequence length="187" mass="19704">MTRIIDPAGNAAPSSPDLVLIADPVLGADRADFALAGPSDQHNPLGLCAGQTLATAIALCLMTDARGAVDQDDGDQIDLRGWPGDGFDVDAARGEAALGNTVWERFRWPADAANASQIAARFAAALEPLRRQGVIGEVRFDATPDPARNRITINVRIAAPSGRVIYDGPFAGLWEAILAVRDPLSPR</sequence>
<dbReference type="InterPro" id="IPR010877">
    <property type="entry name" value="Phage_Mu_Gp46"/>
</dbReference>
<dbReference type="EMBL" id="JBHRYC010000026">
    <property type="protein sequence ID" value="MFC3637022.1"/>
    <property type="molecule type" value="Genomic_DNA"/>
</dbReference>
<proteinExistence type="predicted"/>
<accession>A0ABV7UFU0</accession>
<keyword evidence="2" id="KW-1185">Reference proteome</keyword>
<dbReference type="Proteomes" id="UP001595704">
    <property type="component" value="Unassembled WGS sequence"/>
</dbReference>
<reference evidence="2" key="1">
    <citation type="journal article" date="2019" name="Int. J. Syst. Evol. Microbiol.">
        <title>The Global Catalogue of Microorganisms (GCM) 10K type strain sequencing project: providing services to taxonomists for standard genome sequencing and annotation.</title>
        <authorList>
            <consortium name="The Broad Institute Genomics Platform"/>
            <consortium name="The Broad Institute Genome Sequencing Center for Infectious Disease"/>
            <person name="Wu L."/>
            <person name="Ma J."/>
        </authorList>
    </citation>
    <scope>NUCLEOTIDE SEQUENCE [LARGE SCALE GENOMIC DNA]</scope>
    <source>
        <strain evidence="2">KCTC 42282</strain>
    </source>
</reference>
<dbReference type="Pfam" id="PF07409">
    <property type="entry name" value="GP46"/>
    <property type="match status" value="1"/>
</dbReference>
<gene>
    <name evidence="1" type="ORF">ACFONL_06445</name>
</gene>
<dbReference type="RefSeq" id="WP_191318049.1">
    <property type="nucleotide sequence ID" value="NZ_BNCG01000002.1"/>
</dbReference>
<evidence type="ECO:0000313" key="2">
    <source>
        <dbReference type="Proteomes" id="UP001595704"/>
    </source>
</evidence>
<protein>
    <submittedName>
        <fullName evidence="1">Phage GP46 family protein</fullName>
    </submittedName>
</protein>
<organism evidence="1 2">
    <name type="scientific">Camelimonas fluminis</name>
    <dbReference type="NCBI Taxonomy" id="1576911"/>
    <lineage>
        <taxon>Bacteria</taxon>
        <taxon>Pseudomonadati</taxon>
        <taxon>Pseudomonadota</taxon>
        <taxon>Alphaproteobacteria</taxon>
        <taxon>Hyphomicrobiales</taxon>
        <taxon>Chelatococcaceae</taxon>
        <taxon>Camelimonas</taxon>
    </lineage>
</organism>
<comment type="caution">
    <text evidence="1">The sequence shown here is derived from an EMBL/GenBank/DDBJ whole genome shotgun (WGS) entry which is preliminary data.</text>
</comment>
<name>A0ABV7UFU0_9HYPH</name>
<evidence type="ECO:0000313" key="1">
    <source>
        <dbReference type="EMBL" id="MFC3637022.1"/>
    </source>
</evidence>